<proteinExistence type="predicted"/>
<feature type="compositionally biased region" description="Low complexity" evidence="1">
    <location>
        <begin position="509"/>
        <end position="523"/>
    </location>
</feature>
<protein>
    <submittedName>
        <fullName evidence="5">Uncharacterized protein</fullName>
    </submittedName>
</protein>
<dbReference type="Proteomes" id="UP001286456">
    <property type="component" value="Unassembled WGS sequence"/>
</dbReference>
<feature type="compositionally biased region" description="Basic and acidic residues" evidence="1">
    <location>
        <begin position="284"/>
        <end position="299"/>
    </location>
</feature>
<feature type="compositionally biased region" description="Polar residues" evidence="1">
    <location>
        <begin position="1573"/>
        <end position="1586"/>
    </location>
</feature>
<feature type="region of interest" description="Disordered" evidence="1">
    <location>
        <begin position="900"/>
        <end position="927"/>
    </location>
</feature>
<keyword evidence="6" id="KW-1185">Reference proteome</keyword>
<feature type="compositionally biased region" description="Basic residues" evidence="1">
    <location>
        <begin position="913"/>
        <end position="925"/>
    </location>
</feature>
<feature type="compositionally biased region" description="Basic and acidic residues" evidence="1">
    <location>
        <begin position="782"/>
        <end position="799"/>
    </location>
</feature>
<organism evidence="5 6">
    <name type="scientific">Cercophora scortea</name>
    <dbReference type="NCBI Taxonomy" id="314031"/>
    <lineage>
        <taxon>Eukaryota</taxon>
        <taxon>Fungi</taxon>
        <taxon>Dikarya</taxon>
        <taxon>Ascomycota</taxon>
        <taxon>Pezizomycotina</taxon>
        <taxon>Sordariomycetes</taxon>
        <taxon>Sordariomycetidae</taxon>
        <taxon>Sordariales</taxon>
        <taxon>Lasiosphaeriaceae</taxon>
        <taxon>Cercophora</taxon>
    </lineage>
</organism>
<feature type="region of interest" description="Disordered" evidence="1">
    <location>
        <begin position="1303"/>
        <end position="1523"/>
    </location>
</feature>
<feature type="compositionally biased region" description="Polar residues" evidence="1">
    <location>
        <begin position="274"/>
        <end position="283"/>
    </location>
</feature>
<dbReference type="InterPro" id="IPR056223">
    <property type="entry name" value="PH_24"/>
</dbReference>
<dbReference type="Pfam" id="PF24340">
    <property type="entry name" value="DH_2"/>
    <property type="match status" value="1"/>
</dbReference>
<reference evidence="5" key="2">
    <citation type="submission" date="2023-06" db="EMBL/GenBank/DDBJ databases">
        <authorList>
            <consortium name="Lawrence Berkeley National Laboratory"/>
            <person name="Haridas S."/>
            <person name="Hensen N."/>
            <person name="Bonometti L."/>
            <person name="Westerberg I."/>
            <person name="Brannstrom I.O."/>
            <person name="Guillou S."/>
            <person name="Cros-Aarteil S."/>
            <person name="Calhoun S."/>
            <person name="Kuo A."/>
            <person name="Mondo S."/>
            <person name="Pangilinan J."/>
            <person name="Riley R."/>
            <person name="Labutti K."/>
            <person name="Andreopoulos B."/>
            <person name="Lipzen A."/>
            <person name="Chen C."/>
            <person name="Yanf M."/>
            <person name="Daum C."/>
            <person name="Ng V."/>
            <person name="Clum A."/>
            <person name="Steindorff A."/>
            <person name="Ohm R."/>
            <person name="Martin F."/>
            <person name="Silar P."/>
            <person name="Natvig D."/>
            <person name="Lalanne C."/>
            <person name="Gautier V."/>
            <person name="Ament-Velasquez S.L."/>
            <person name="Kruys A."/>
            <person name="Hutchinson M.I."/>
            <person name="Powell A.J."/>
            <person name="Barry K."/>
            <person name="Miller A.N."/>
            <person name="Grigoriev I.V."/>
            <person name="Debuchy R."/>
            <person name="Gladieux P."/>
            <person name="Thoren M.H."/>
            <person name="Johannesson H."/>
        </authorList>
    </citation>
    <scope>NUCLEOTIDE SEQUENCE</scope>
    <source>
        <strain evidence="5">SMH4131-1</strain>
    </source>
</reference>
<feature type="compositionally biased region" description="Polar residues" evidence="1">
    <location>
        <begin position="686"/>
        <end position="699"/>
    </location>
</feature>
<evidence type="ECO:0000313" key="6">
    <source>
        <dbReference type="Proteomes" id="UP001286456"/>
    </source>
</evidence>
<dbReference type="EMBL" id="JAUEPO010000003">
    <property type="protein sequence ID" value="KAK3327955.1"/>
    <property type="molecule type" value="Genomic_DNA"/>
</dbReference>
<feature type="compositionally biased region" description="Basic and acidic residues" evidence="1">
    <location>
        <begin position="1"/>
        <end position="10"/>
    </location>
</feature>
<feature type="region of interest" description="Disordered" evidence="1">
    <location>
        <begin position="118"/>
        <end position="550"/>
    </location>
</feature>
<feature type="compositionally biased region" description="Polar residues" evidence="1">
    <location>
        <begin position="809"/>
        <end position="818"/>
    </location>
</feature>
<feature type="region of interest" description="Disordered" evidence="1">
    <location>
        <begin position="1742"/>
        <end position="1807"/>
    </location>
</feature>
<feature type="compositionally biased region" description="Basic residues" evidence="1">
    <location>
        <begin position="176"/>
        <end position="186"/>
    </location>
</feature>
<feature type="compositionally biased region" description="Basic residues" evidence="1">
    <location>
        <begin position="493"/>
        <end position="504"/>
    </location>
</feature>
<feature type="compositionally biased region" description="Acidic residues" evidence="1">
    <location>
        <begin position="772"/>
        <end position="781"/>
    </location>
</feature>
<feature type="compositionally biased region" description="Basic and acidic residues" evidence="1">
    <location>
        <begin position="1303"/>
        <end position="1316"/>
    </location>
</feature>
<feature type="compositionally biased region" description="Basic and acidic residues" evidence="1">
    <location>
        <begin position="329"/>
        <end position="342"/>
    </location>
</feature>
<feature type="compositionally biased region" description="Acidic residues" evidence="1">
    <location>
        <begin position="475"/>
        <end position="485"/>
    </location>
</feature>
<feature type="compositionally biased region" description="Low complexity" evidence="1">
    <location>
        <begin position="249"/>
        <end position="264"/>
    </location>
</feature>
<gene>
    <name evidence="5" type="ORF">B0T19DRAFT_357354</name>
</gene>
<reference evidence="5" key="1">
    <citation type="journal article" date="2023" name="Mol. Phylogenet. Evol.">
        <title>Genome-scale phylogeny and comparative genomics of the fungal order Sordariales.</title>
        <authorList>
            <person name="Hensen N."/>
            <person name="Bonometti L."/>
            <person name="Westerberg I."/>
            <person name="Brannstrom I.O."/>
            <person name="Guillou S."/>
            <person name="Cros-Aarteil S."/>
            <person name="Calhoun S."/>
            <person name="Haridas S."/>
            <person name="Kuo A."/>
            <person name="Mondo S."/>
            <person name="Pangilinan J."/>
            <person name="Riley R."/>
            <person name="LaButti K."/>
            <person name="Andreopoulos B."/>
            <person name="Lipzen A."/>
            <person name="Chen C."/>
            <person name="Yan M."/>
            <person name="Daum C."/>
            <person name="Ng V."/>
            <person name="Clum A."/>
            <person name="Steindorff A."/>
            <person name="Ohm R.A."/>
            <person name="Martin F."/>
            <person name="Silar P."/>
            <person name="Natvig D.O."/>
            <person name="Lalanne C."/>
            <person name="Gautier V."/>
            <person name="Ament-Velasquez S.L."/>
            <person name="Kruys A."/>
            <person name="Hutchinson M.I."/>
            <person name="Powell A.J."/>
            <person name="Barry K."/>
            <person name="Miller A.N."/>
            <person name="Grigoriev I.V."/>
            <person name="Debuchy R."/>
            <person name="Gladieux P."/>
            <person name="Hiltunen Thoren M."/>
            <person name="Johannesson H."/>
        </authorList>
    </citation>
    <scope>NUCLEOTIDE SEQUENCE</scope>
    <source>
        <strain evidence="5">SMH4131-1</strain>
    </source>
</reference>
<feature type="compositionally biased region" description="Basic and acidic residues" evidence="1">
    <location>
        <begin position="524"/>
        <end position="535"/>
    </location>
</feature>
<feature type="compositionally biased region" description="Basic and acidic residues" evidence="1">
    <location>
        <begin position="700"/>
        <end position="711"/>
    </location>
</feature>
<feature type="domain" description="PH" evidence="4">
    <location>
        <begin position="1521"/>
        <end position="1674"/>
    </location>
</feature>
<sequence>MSPPKPHESPVADPGTPRRPSAAKHGAPAAATPTNRRSASAHAPGATPKSAPAASGHGAKKKPEPTLLADFLLGRPSPARVAAQRSGSKQRRKSVALDAAGVREELRQEMRAAAVRRLQQPNGVTDRVKQWQKTNAAAMKKQGGGVPNAEDVASEPTEVAVQVDAESVTEEDRVRIKLRQKRKQKKEKAEKAAAQDTAEEERARAGQQDKPGDDDDEPEIIPKRPQAKSPPKKRIVSDENWMKRKKGRSPPGAAAAKSKPEASPTPIPKDFLQRTAQNPTAQNKVKEWAKKVELPDPPKVKQYHHPKSGATVTVEEEEPSVVEQPNHNTKTESRPPVDDGIRVRPMKPMKPKVENDDGIRIYPMRKKAAANNDDDGIRIRPSHSPLPDDGIRVTPIENLLPDDGIRVRPLDGDSMDDGIQIRPNQEIDLDTETVRSPSASRGSVERSTKLPDARRKSVERNARMPSARRGRSPDEVIEVIEESETEAAPTPTRRPRSLQKKPRQSRSPTVLTQTEPETETTATSRDERSVPHESDLAFPPNISDDDSDIPHTILGGNKPLADIPFGYSAFSELDLPLGADAKNSKRPKAQRNPSFKAVPNVFKKVVSGAKEIIHDKVDPPKPVVNQPPSIESWLNDTVDPFVEGSPRKQPAYEKDRAHEKEWGNERDRAQEAHQQTTADFQRKGSTHPQAPQVHNNQENNDSRQEDSDASTKKGKSPAYPNLGLKRSRATRGPSSPLKSGTKKPFREALKAAFRGESGGHKLPPTVYPSCEAESEEESDHGEDERDGRAPHQHSPDSSRRSPSPDPSSTVESSQSSAPIDSGGLRRRPPTKGVHELSTILSEESRSSFESDTISTVSQTTVTQTTAFTKESDISRQRSQRSGGLKRRLTKHSDLVSVLSLPDDGQLAPPSRSRSLKSSRSLHRKPSRVDKGRIDDLLDEFADDEHFYQRELKTLVDGVIPVLLTQVVHSSAHRAARLSTIANTNDRKSDSMSKSVVSMGMALEKLRDFHRRVPLSDMGHLLSWLEAVSTVYDQYLNVWRLGFQDVIVNLAPAAGKPDDEDSLLNALPRNEEGDVLGENGERVDVAYLLKRPLIRVKWMTKFLRAALMVVSTPEVEDLLVLFENLQEKARKRHREETARMTDEDANNTDTSRARDLRNLAPLDNVSIDQTRQVAAKDSFALDLDHSGGQRLECQVELIHRDNLDVPSDRGDVLIRDIASSTRPWLLFPAIPKESISARRGGSSQCLVVMVRGMHNRREWFELIKLSTNDEEQVADWLEILGSHPFPPMARSKLSIDTRDLTPTKADEFEIPVGERKLHNPAPVSPIVEKPKTPSRYHARTASAPSTPTYASHESDISPSSDRTPTQEIRRHSAQRVRSLPVVPTEDQVYEPAKPKKSPPNSKPYREDGAPPPPIHRTLAPKSPTHLVAPVEIAPVSRIKRRTSSPLKHEYRPSDGSSDSSSHTSDDSDSFESSSDELDEDDVPDTLPGYSIKKPEPALSVVSESSITPSNSASQIGALGQGKRQPEYPVQKFLASVSYWSNKKGVWKDVGDEITSILVHPGSIEVHRLNEHQSDQQGSPLQSSGTSEVDNRDKDAGGVVPLVSLILTPVIMIRLSTAVDLEVRSRASHESRLKIDSGMFRFRASSQDEAKSLYEAVHQSRLQNARYIQLSEEARFRSFGQQTTEAGDGSGDGDSSGHQRTSWFGRKNSYRASTRAPSISQASGSTSISASSFLKRLTGGGNLSFNIDRSTVDKQSRPGSMAGGTNSGSLYTSSASSSGGGGSSTPPRSLSISLSGSGSQSRWSNGLAKPFSPDQPLEIRCHLNVQNNRWSDKGDCILVIKRPPPGVRQELALYHGMEKRIIVTHASKKNSDKPMILLDAVLGSKCFSMIGSRGIMCSVWENLRDEDGNVGVAPKNGALAGKVTKWCFQCKNMQQASLIMGMVTSEIPGLILT</sequence>
<feature type="compositionally biased region" description="Low complexity" evidence="1">
    <location>
        <begin position="1452"/>
        <end position="1461"/>
    </location>
</feature>
<feature type="domain" description="PH" evidence="3">
    <location>
        <begin position="1145"/>
        <end position="1286"/>
    </location>
</feature>
<evidence type="ECO:0000259" key="4">
    <source>
        <dbReference type="Pfam" id="PF24345"/>
    </source>
</evidence>
<feature type="compositionally biased region" description="Low complexity" evidence="1">
    <location>
        <begin position="1765"/>
        <end position="1775"/>
    </location>
</feature>
<feature type="region of interest" description="Disordered" evidence="1">
    <location>
        <begin position="1"/>
        <end position="98"/>
    </location>
</feature>
<feature type="compositionally biased region" description="Low complexity" evidence="1">
    <location>
        <begin position="854"/>
        <end position="865"/>
    </location>
</feature>
<feature type="compositionally biased region" description="Basic and acidic residues" evidence="1">
    <location>
        <begin position="650"/>
        <end position="671"/>
    </location>
</feature>
<evidence type="ECO:0000259" key="2">
    <source>
        <dbReference type="Pfam" id="PF24340"/>
    </source>
</evidence>
<feature type="domain" description="DBL homology" evidence="2">
    <location>
        <begin position="930"/>
        <end position="1132"/>
    </location>
</feature>
<feature type="compositionally biased region" description="Polar residues" evidence="1">
    <location>
        <begin position="1341"/>
        <end position="1365"/>
    </location>
</feature>
<dbReference type="Pfam" id="PF24345">
    <property type="entry name" value="PH_24"/>
    <property type="match status" value="1"/>
</dbReference>
<evidence type="ECO:0000256" key="1">
    <source>
        <dbReference type="SAM" id="MobiDB-lite"/>
    </source>
</evidence>
<feature type="region of interest" description="Disordered" evidence="1">
    <location>
        <begin position="1568"/>
        <end position="1592"/>
    </location>
</feature>
<feature type="region of interest" description="Disordered" evidence="1">
    <location>
        <begin position="613"/>
        <end position="888"/>
    </location>
</feature>
<evidence type="ECO:0000259" key="3">
    <source>
        <dbReference type="Pfam" id="PF24344"/>
    </source>
</evidence>
<name>A0AAE0IMW6_9PEZI</name>
<feature type="compositionally biased region" description="Low complexity" evidence="1">
    <location>
        <begin position="1782"/>
        <end position="1802"/>
    </location>
</feature>
<dbReference type="Pfam" id="PF24344">
    <property type="entry name" value="PH_23"/>
    <property type="match status" value="1"/>
</dbReference>
<comment type="caution">
    <text evidence="5">The sequence shown here is derived from an EMBL/GenBank/DDBJ whole genome shotgun (WGS) entry which is preliminary data.</text>
</comment>
<feature type="region of interest" description="Disordered" evidence="1">
    <location>
        <begin position="1679"/>
        <end position="1723"/>
    </location>
</feature>
<feature type="compositionally biased region" description="Polar residues" evidence="1">
    <location>
        <begin position="1500"/>
        <end position="1513"/>
    </location>
</feature>
<feature type="compositionally biased region" description="Polar residues" evidence="1">
    <location>
        <begin position="626"/>
        <end position="635"/>
    </location>
</feature>
<accession>A0AAE0IMW6</accession>
<evidence type="ECO:0000313" key="5">
    <source>
        <dbReference type="EMBL" id="KAK3327955.1"/>
    </source>
</evidence>
<feature type="compositionally biased region" description="Acidic residues" evidence="1">
    <location>
        <begin position="1465"/>
        <end position="1482"/>
    </location>
</feature>
<feature type="compositionally biased region" description="Basic and acidic residues" evidence="1">
    <location>
        <begin position="443"/>
        <end position="462"/>
    </location>
</feature>
<dbReference type="InterPro" id="IPR056416">
    <property type="entry name" value="DH_2_fung"/>
</dbReference>
<dbReference type="InterPro" id="IPR056222">
    <property type="entry name" value="PH_23"/>
</dbReference>